<evidence type="ECO:0000256" key="8">
    <source>
        <dbReference type="ARBA" id="ARBA00022825"/>
    </source>
</evidence>
<evidence type="ECO:0000256" key="4">
    <source>
        <dbReference type="ARBA" id="ARBA00022530"/>
    </source>
</evidence>
<dbReference type="GO" id="GO:0007417">
    <property type="term" value="P:central nervous system development"/>
    <property type="evidence" value="ECO:0007669"/>
    <property type="project" value="InterPro"/>
</dbReference>
<accession>A0A3B3HF25</accession>
<dbReference type="Gene3D" id="2.60.120.260">
    <property type="entry name" value="Galactose-binding domain-like"/>
    <property type="match status" value="2"/>
</dbReference>
<dbReference type="InParanoid" id="A0A3B3HF25"/>
<proteinExistence type="inferred from homology"/>
<evidence type="ECO:0000313" key="17">
    <source>
        <dbReference type="Proteomes" id="UP000001038"/>
    </source>
</evidence>
<keyword evidence="8" id="KW-0720">Serine protease</keyword>
<dbReference type="Proteomes" id="UP000001038">
    <property type="component" value="Chromosome 6"/>
</dbReference>
<evidence type="ECO:0000256" key="7">
    <source>
        <dbReference type="ARBA" id="ARBA00022801"/>
    </source>
</evidence>
<sequence>MSVLEGGKPCTDCGVLVEGTALYFGGAGARQAVTADLDLRGAKFVEYWARIGSEDNMTMCHRPTCRREGVLLDYSVDGGVSWTLLHEMDYLKYVSVRRDYIVLPEGALTNATRLRWWQPFTISSGLATPSLERAQWAIDNILVGGGCGQLSPHAHGDSLYFNGCKMRQAVTKPLDLTRASKIMFVLQIGSVAQTDSCNIALDQADTVDRAVLLQYTVNNGVSWHVIAQHQPKDFIKAQRVSYNIPLEARVKGVMLRWWQPRHEGAGHDQWALDHVEVVLTRKQNYMMNFARQTGMRNYYSRKRRALQQQRRA</sequence>
<dbReference type="CDD" id="cd10052">
    <property type="entry name" value="Reelin_repeat_8_subrepeat_2"/>
    <property type="match status" value="1"/>
</dbReference>
<evidence type="ECO:0000256" key="5">
    <source>
        <dbReference type="ARBA" id="ARBA00022670"/>
    </source>
</evidence>
<evidence type="ECO:0000256" key="1">
    <source>
        <dbReference type="ARBA" id="ARBA00004498"/>
    </source>
</evidence>
<keyword evidence="7" id="KW-0378">Hydrolase</keyword>
<keyword evidence="10" id="KW-0106">Calcium</keyword>
<evidence type="ECO:0000256" key="12">
    <source>
        <dbReference type="ARBA" id="ARBA00023773"/>
    </source>
</evidence>
<keyword evidence="3" id="KW-0964">Secreted</keyword>
<comment type="similarity">
    <text evidence="12">Belongs to the reelin family.</text>
</comment>
<dbReference type="Ensembl" id="ENSORLT00000026845.1">
    <property type="protein sequence ID" value="ENSORLP00000030407.1"/>
    <property type="gene ID" value="ENSORLG00000024776.1"/>
</dbReference>
<evidence type="ECO:0000256" key="2">
    <source>
        <dbReference type="ARBA" id="ARBA00022473"/>
    </source>
</evidence>
<dbReference type="Pfam" id="PF21471">
    <property type="entry name" value="Reelin_subrepeat-B"/>
    <property type="match status" value="2"/>
</dbReference>
<dbReference type="GO" id="GO:0007155">
    <property type="term" value="P:cell adhesion"/>
    <property type="evidence" value="ECO:0007669"/>
    <property type="project" value="UniProtKB-KW"/>
</dbReference>
<evidence type="ECO:0000256" key="6">
    <source>
        <dbReference type="ARBA" id="ARBA00022723"/>
    </source>
</evidence>
<comment type="subcellular location">
    <subcellularLocation>
        <location evidence="1">Secreted</location>
        <location evidence="1">Extracellular space</location>
        <location evidence="1">Extracellular matrix</location>
    </subcellularLocation>
</comment>
<evidence type="ECO:0000256" key="3">
    <source>
        <dbReference type="ARBA" id="ARBA00022525"/>
    </source>
</evidence>
<keyword evidence="6" id="KW-0479">Metal-binding</keyword>
<dbReference type="InterPro" id="IPR034968">
    <property type="entry name" value="Reelin"/>
</dbReference>
<keyword evidence="2" id="KW-0217">Developmental protein</keyword>
<evidence type="ECO:0000256" key="15">
    <source>
        <dbReference type="ARBA" id="ARBA00046064"/>
    </source>
</evidence>
<reference evidence="16" key="3">
    <citation type="submission" date="2025-09" db="UniProtKB">
        <authorList>
            <consortium name="Ensembl"/>
        </authorList>
    </citation>
    <scope>IDENTIFICATION</scope>
    <source>
        <strain evidence="16">Hd-rR</strain>
    </source>
</reference>
<dbReference type="CDD" id="cd10051">
    <property type="entry name" value="Reelin_repeat_7_subrepeat_2"/>
    <property type="match status" value="1"/>
</dbReference>
<evidence type="ECO:0000256" key="11">
    <source>
        <dbReference type="ARBA" id="ARBA00022889"/>
    </source>
</evidence>
<dbReference type="FunFam" id="2.60.120.260:FF:000052">
    <property type="entry name" value="Reelin"/>
    <property type="match status" value="1"/>
</dbReference>
<dbReference type="GO" id="GO:0008236">
    <property type="term" value="F:serine-type peptidase activity"/>
    <property type="evidence" value="ECO:0007669"/>
    <property type="project" value="UniProtKB-KW"/>
</dbReference>
<dbReference type="GO" id="GO:0006508">
    <property type="term" value="P:proteolysis"/>
    <property type="evidence" value="ECO:0007669"/>
    <property type="project" value="UniProtKB-KW"/>
</dbReference>
<dbReference type="GO" id="GO:0046872">
    <property type="term" value="F:metal ion binding"/>
    <property type="evidence" value="ECO:0007669"/>
    <property type="project" value="UniProtKB-KW"/>
</dbReference>
<dbReference type="GeneTree" id="ENSGT00580000081623"/>
<evidence type="ECO:0000256" key="13">
    <source>
        <dbReference type="ARBA" id="ARBA00023900"/>
    </source>
</evidence>
<name>A0A3B3HF25_ORYLA</name>
<dbReference type="InterPro" id="IPR049419">
    <property type="entry name" value="Reelin_subrepeat-B"/>
</dbReference>
<dbReference type="PANTHER" id="PTHR11841">
    <property type="entry name" value="REELIN"/>
    <property type="match status" value="1"/>
</dbReference>
<keyword evidence="5" id="KW-0645">Protease</keyword>
<protein>
    <recommendedName>
        <fullName evidence="13">Reelin</fullName>
    </recommendedName>
</protein>
<dbReference type="GO" id="GO:0070325">
    <property type="term" value="F:lipoprotein particle receptor binding"/>
    <property type="evidence" value="ECO:0007669"/>
    <property type="project" value="InterPro"/>
</dbReference>
<dbReference type="GO" id="GO:0001764">
    <property type="term" value="P:neuron migration"/>
    <property type="evidence" value="ECO:0007669"/>
    <property type="project" value="InterPro"/>
</dbReference>
<dbReference type="AlphaFoldDB" id="A0A3B3HF25"/>
<organism evidence="16 17">
    <name type="scientific">Oryzias latipes</name>
    <name type="common">Japanese rice fish</name>
    <name type="synonym">Japanese killifish</name>
    <dbReference type="NCBI Taxonomy" id="8090"/>
    <lineage>
        <taxon>Eukaryota</taxon>
        <taxon>Metazoa</taxon>
        <taxon>Chordata</taxon>
        <taxon>Craniata</taxon>
        <taxon>Vertebrata</taxon>
        <taxon>Euteleostomi</taxon>
        <taxon>Actinopterygii</taxon>
        <taxon>Neopterygii</taxon>
        <taxon>Teleostei</taxon>
        <taxon>Neoteleostei</taxon>
        <taxon>Acanthomorphata</taxon>
        <taxon>Ovalentaria</taxon>
        <taxon>Atherinomorphae</taxon>
        <taxon>Beloniformes</taxon>
        <taxon>Adrianichthyidae</taxon>
        <taxon>Oryziinae</taxon>
        <taxon>Oryzias</taxon>
    </lineage>
</organism>
<dbReference type="PANTHER" id="PTHR11841:SF1">
    <property type="entry name" value="REELIN"/>
    <property type="match status" value="1"/>
</dbReference>
<comment type="function">
    <text evidence="15">Extracellular matrix serine protease secreted by pioneer neurons that plays a role in layering of neurons in the cerebral cortex and cerebellum by coordinating cell positioning during neurodevelopment. Regulates microtubule function in neurons and neuronal migration. Binding to the extracellular domains of lipoprotein receptors VLDLR and LRP8/APOER2 induces tyrosine phosphorylation of DAB1 and modulation of TAU phosphorylation. Affects migration of sympathetic preganglionic neurons in the spinal cord, where it seems to act as a barrier to neuronal migration. Enzymatic activity is important for the modulation of cell adhesion.</text>
</comment>
<dbReference type="Bgee" id="ENSORLG00000024776">
    <property type="expression patterns" value="Expressed in brain and 10 other cell types or tissues"/>
</dbReference>
<evidence type="ECO:0000256" key="10">
    <source>
        <dbReference type="ARBA" id="ARBA00022837"/>
    </source>
</evidence>
<keyword evidence="11" id="KW-0130">Cell adhesion</keyword>
<reference evidence="16 17" key="1">
    <citation type="journal article" date="2007" name="Nature">
        <title>The medaka draft genome and insights into vertebrate genome evolution.</title>
        <authorList>
            <person name="Kasahara M."/>
            <person name="Naruse K."/>
            <person name="Sasaki S."/>
            <person name="Nakatani Y."/>
            <person name="Qu W."/>
            <person name="Ahsan B."/>
            <person name="Yamada T."/>
            <person name="Nagayasu Y."/>
            <person name="Doi K."/>
            <person name="Kasai Y."/>
            <person name="Jindo T."/>
            <person name="Kobayashi D."/>
            <person name="Shimada A."/>
            <person name="Toyoda A."/>
            <person name="Kuroki Y."/>
            <person name="Fujiyama A."/>
            <person name="Sasaki T."/>
            <person name="Shimizu A."/>
            <person name="Asakawa S."/>
            <person name="Shimizu N."/>
            <person name="Hashimoto S."/>
            <person name="Yang J."/>
            <person name="Lee Y."/>
            <person name="Matsushima K."/>
            <person name="Sugano S."/>
            <person name="Sakaizumi M."/>
            <person name="Narita T."/>
            <person name="Ohishi K."/>
            <person name="Haga S."/>
            <person name="Ohta F."/>
            <person name="Nomoto H."/>
            <person name="Nogata K."/>
            <person name="Morishita T."/>
            <person name="Endo T."/>
            <person name="Shin-I T."/>
            <person name="Takeda H."/>
            <person name="Morishita S."/>
            <person name="Kohara Y."/>
        </authorList>
    </citation>
    <scope>NUCLEOTIDE SEQUENCE [LARGE SCALE GENOMIC DNA]</scope>
    <source>
        <strain evidence="16 17">Hd-rR</strain>
    </source>
</reference>
<keyword evidence="9" id="KW-0862">Zinc</keyword>
<keyword evidence="17" id="KW-1185">Reference proteome</keyword>
<comment type="subunit">
    <text evidence="14">Oligomer of disulfide-linked homodimers.</text>
</comment>
<evidence type="ECO:0000313" key="16">
    <source>
        <dbReference type="Ensembl" id="ENSORLP00000030407.1"/>
    </source>
</evidence>
<reference evidence="16" key="2">
    <citation type="submission" date="2025-08" db="UniProtKB">
        <authorList>
            <consortium name="Ensembl"/>
        </authorList>
    </citation>
    <scope>IDENTIFICATION</scope>
    <source>
        <strain evidence="16">Hd-rR</strain>
    </source>
</reference>
<keyword evidence="4" id="KW-0272">Extracellular matrix</keyword>
<evidence type="ECO:0000256" key="14">
    <source>
        <dbReference type="ARBA" id="ARBA00044961"/>
    </source>
</evidence>
<evidence type="ECO:0000256" key="9">
    <source>
        <dbReference type="ARBA" id="ARBA00022833"/>
    </source>
</evidence>